<evidence type="ECO:0000313" key="3">
    <source>
        <dbReference type="EMBL" id="GEN86441.1"/>
    </source>
</evidence>
<comment type="caution">
    <text evidence="3">The sequence shown here is derived from an EMBL/GenBank/DDBJ whole genome shotgun (WGS) entry which is preliminary data.</text>
</comment>
<evidence type="ECO:0000259" key="1">
    <source>
        <dbReference type="Pfam" id="PF00675"/>
    </source>
</evidence>
<keyword evidence="4" id="KW-1185">Reference proteome</keyword>
<sequence>MNKQYFDTIDETLYEEKLDNGLQVCLLPKPELAKTYGVFMTNYGSIDQSFVPIGQTEAITVPDGIAHFLEHKLFEKEDRDVFTDFTKQAASPNAFTSFTETAYLFSATSNIEKNVLTLVDFVQDPYFSEQSVEKEKGIIAQEINMYDDQPDWRLFMGTNKALFHNHPVNIDIAGTVDSIYTITKDDLYTCYHTFYHPENMILFVTGNFDAQEMMNLIKENQQKKSFDKLDDIKRQFPEEPDTVKEKNLMINMPVSIPKCAVGIKEPNKQLEGEEYLKRDLFVDMVLDHFFSTGGEFYQKLYDEDLIDNSFFFESNLQTSFGYVSIGSNTNNPEAFSSRVQELLLSTKDHEISEADFERMKKKKMGQLLRAMNSLEFIANQFATLSFKKVNLFDIVPFIQKLTVQDVNVFLNSWIEEERLATCTIQNQTVDK</sequence>
<gene>
    <name evidence="3" type="ORF">OSO01_11800</name>
</gene>
<dbReference type="AlphaFoldDB" id="A0A511ZG95"/>
<dbReference type="InterPro" id="IPR007863">
    <property type="entry name" value="Peptidase_M16_C"/>
</dbReference>
<evidence type="ECO:0000313" key="4">
    <source>
        <dbReference type="Proteomes" id="UP000321558"/>
    </source>
</evidence>
<dbReference type="InterPro" id="IPR011765">
    <property type="entry name" value="Pept_M16_N"/>
</dbReference>
<accession>A0A511ZG95</accession>
<dbReference type="PANTHER" id="PTHR11851:SF134">
    <property type="entry name" value="ZINC-DEPENDENT PROTEASE"/>
    <property type="match status" value="1"/>
</dbReference>
<dbReference type="NCBIfam" id="NF047421">
    <property type="entry name" value="YfmH_fam"/>
    <property type="match status" value="1"/>
</dbReference>
<dbReference type="GO" id="GO:0046872">
    <property type="term" value="F:metal ion binding"/>
    <property type="evidence" value="ECO:0007669"/>
    <property type="project" value="InterPro"/>
</dbReference>
<dbReference type="Pfam" id="PF00675">
    <property type="entry name" value="Peptidase_M16"/>
    <property type="match status" value="1"/>
</dbReference>
<organism evidence="3 4">
    <name type="scientific">Oceanobacillus sojae</name>
    <dbReference type="NCBI Taxonomy" id="582851"/>
    <lineage>
        <taxon>Bacteria</taxon>
        <taxon>Bacillati</taxon>
        <taxon>Bacillota</taxon>
        <taxon>Bacilli</taxon>
        <taxon>Bacillales</taxon>
        <taxon>Bacillaceae</taxon>
        <taxon>Oceanobacillus</taxon>
    </lineage>
</organism>
<evidence type="ECO:0000259" key="2">
    <source>
        <dbReference type="Pfam" id="PF05193"/>
    </source>
</evidence>
<dbReference type="RefSeq" id="WP_147209501.1">
    <property type="nucleotide sequence ID" value="NZ_BJYM01000004.1"/>
</dbReference>
<dbReference type="EMBL" id="BJYM01000004">
    <property type="protein sequence ID" value="GEN86441.1"/>
    <property type="molecule type" value="Genomic_DNA"/>
</dbReference>
<dbReference type="Pfam" id="PF05193">
    <property type="entry name" value="Peptidase_M16_C"/>
    <property type="match status" value="1"/>
</dbReference>
<dbReference type="SUPFAM" id="SSF63411">
    <property type="entry name" value="LuxS/MPP-like metallohydrolase"/>
    <property type="match status" value="2"/>
</dbReference>
<proteinExistence type="predicted"/>
<dbReference type="Gene3D" id="3.30.830.10">
    <property type="entry name" value="Metalloenzyme, LuxS/M16 peptidase-like"/>
    <property type="match status" value="2"/>
</dbReference>
<feature type="domain" description="Peptidase M16 N-terminal" evidence="1">
    <location>
        <begin position="63"/>
        <end position="175"/>
    </location>
</feature>
<name>A0A511ZG95_9BACI</name>
<dbReference type="InterPro" id="IPR011249">
    <property type="entry name" value="Metalloenz_LuxS/M16"/>
</dbReference>
<dbReference type="STRING" id="582851.GCA_900162665_00448"/>
<feature type="domain" description="Peptidase M16 C-terminal" evidence="2">
    <location>
        <begin position="181"/>
        <end position="362"/>
    </location>
</feature>
<dbReference type="OrthoDB" id="9811314at2"/>
<dbReference type="InterPro" id="IPR050361">
    <property type="entry name" value="MPP/UQCRC_Complex"/>
</dbReference>
<protein>
    <submittedName>
        <fullName evidence="3">Peptidase M16</fullName>
    </submittedName>
</protein>
<dbReference type="PANTHER" id="PTHR11851">
    <property type="entry name" value="METALLOPROTEASE"/>
    <property type="match status" value="1"/>
</dbReference>
<dbReference type="Proteomes" id="UP000321558">
    <property type="component" value="Unassembled WGS sequence"/>
</dbReference>
<reference evidence="3 4" key="1">
    <citation type="submission" date="2019-07" db="EMBL/GenBank/DDBJ databases">
        <title>Whole genome shotgun sequence of Oceanobacillus sojae NBRC 105379.</title>
        <authorList>
            <person name="Hosoyama A."/>
            <person name="Uohara A."/>
            <person name="Ohji S."/>
            <person name="Ichikawa N."/>
        </authorList>
    </citation>
    <scope>NUCLEOTIDE SEQUENCE [LARGE SCALE GENOMIC DNA]</scope>
    <source>
        <strain evidence="3 4">NBRC 105379</strain>
    </source>
</reference>